<feature type="chain" id="PRO_5009286687" evidence="5">
    <location>
        <begin position="18"/>
        <end position="288"/>
    </location>
</feature>
<organism evidence="7 8">
    <name type="scientific">Bryocella elongata</name>
    <dbReference type="NCBI Taxonomy" id="863522"/>
    <lineage>
        <taxon>Bacteria</taxon>
        <taxon>Pseudomonadati</taxon>
        <taxon>Acidobacteriota</taxon>
        <taxon>Terriglobia</taxon>
        <taxon>Terriglobales</taxon>
        <taxon>Acidobacteriaceae</taxon>
        <taxon>Bryocella</taxon>
    </lineage>
</organism>
<evidence type="ECO:0000256" key="2">
    <source>
        <dbReference type="ARBA" id="ARBA00022723"/>
    </source>
</evidence>
<dbReference type="Gene3D" id="3.60.15.10">
    <property type="entry name" value="Ribonuclease Z/Hydroxyacylglutathione hydrolase-like"/>
    <property type="match status" value="1"/>
</dbReference>
<keyword evidence="5" id="KW-0732">Signal</keyword>
<evidence type="ECO:0000313" key="7">
    <source>
        <dbReference type="EMBL" id="SEF79708.1"/>
    </source>
</evidence>
<dbReference type="PANTHER" id="PTHR42978">
    <property type="entry name" value="QUORUM-QUENCHING LACTONASE YTNP-RELATED-RELATED"/>
    <property type="match status" value="1"/>
</dbReference>
<reference evidence="7 8" key="1">
    <citation type="submission" date="2016-10" db="EMBL/GenBank/DDBJ databases">
        <authorList>
            <person name="de Groot N.N."/>
        </authorList>
    </citation>
    <scope>NUCLEOTIDE SEQUENCE [LARGE SCALE GENOMIC DNA]</scope>
    <source>
        <strain evidence="7 8">DSM 22489</strain>
    </source>
</reference>
<evidence type="ECO:0000313" key="8">
    <source>
        <dbReference type="Proteomes" id="UP000236728"/>
    </source>
</evidence>
<protein>
    <submittedName>
        <fullName evidence="7">Metallo-beta-lactamase superfamily protein</fullName>
    </submittedName>
</protein>
<dbReference type="PANTHER" id="PTHR42978:SF3">
    <property type="entry name" value="BLR3078 PROTEIN"/>
    <property type="match status" value="1"/>
</dbReference>
<gene>
    <name evidence="7" type="ORF">SAMN05421819_1250</name>
</gene>
<evidence type="ECO:0000256" key="4">
    <source>
        <dbReference type="ARBA" id="ARBA00022833"/>
    </source>
</evidence>
<comment type="similarity">
    <text evidence="1">Belongs to the metallo-beta-lactamase superfamily.</text>
</comment>
<sequence length="288" mass="31896">MKASVRRTFLIVALALAAVIPRARLLASSNARNSSGVDRLYVIDCGDGSGPDESRWTPGANVGISVGFPGHCYLIHHRRGWFLWDTGVDDAVARLPNHELVLHEWGLGTGPIWRKPVTLAAQLEEIQVRPSDIKLMAVSHSHPDHAGNVEMFPNAVMLVQRAEYGWAGSRQDTVAFNRKHPVKLIAGDYDIFGDGSLVLLFTPGHTPGHQSLLVRLPKTGPVILSGDVAHFQTSFEHRYVPSNNWDRQASLRSMDKIAAVLAREHAQLWINHDQSQSDAQKKLPAYYE</sequence>
<dbReference type="SUPFAM" id="SSF56281">
    <property type="entry name" value="Metallo-hydrolase/oxidoreductase"/>
    <property type="match status" value="1"/>
</dbReference>
<dbReference type="GO" id="GO:0046872">
    <property type="term" value="F:metal ion binding"/>
    <property type="evidence" value="ECO:0007669"/>
    <property type="project" value="UniProtKB-KW"/>
</dbReference>
<dbReference type="Proteomes" id="UP000236728">
    <property type="component" value="Unassembled WGS sequence"/>
</dbReference>
<evidence type="ECO:0000256" key="5">
    <source>
        <dbReference type="SAM" id="SignalP"/>
    </source>
</evidence>
<dbReference type="InterPro" id="IPR051013">
    <property type="entry name" value="MBL_superfamily_lactonases"/>
</dbReference>
<dbReference type="SMART" id="SM00849">
    <property type="entry name" value="Lactamase_B"/>
    <property type="match status" value="1"/>
</dbReference>
<name>A0A1H5UZ72_9BACT</name>
<keyword evidence="4" id="KW-0862">Zinc</keyword>
<evidence type="ECO:0000256" key="3">
    <source>
        <dbReference type="ARBA" id="ARBA00022801"/>
    </source>
</evidence>
<keyword evidence="8" id="KW-1185">Reference proteome</keyword>
<dbReference type="InterPro" id="IPR001279">
    <property type="entry name" value="Metallo-B-lactamas"/>
</dbReference>
<dbReference type="InterPro" id="IPR036866">
    <property type="entry name" value="RibonucZ/Hydroxyglut_hydro"/>
</dbReference>
<keyword evidence="2" id="KW-0479">Metal-binding</keyword>
<dbReference type="OrthoDB" id="333278at2"/>
<keyword evidence="3" id="KW-0378">Hydrolase</keyword>
<dbReference type="AlphaFoldDB" id="A0A1H5UZ72"/>
<evidence type="ECO:0000259" key="6">
    <source>
        <dbReference type="SMART" id="SM00849"/>
    </source>
</evidence>
<dbReference type="Pfam" id="PF00753">
    <property type="entry name" value="Lactamase_B"/>
    <property type="match status" value="1"/>
</dbReference>
<feature type="domain" description="Metallo-beta-lactamase" evidence="6">
    <location>
        <begin position="69"/>
        <end position="272"/>
    </location>
</feature>
<dbReference type="RefSeq" id="WP_103932042.1">
    <property type="nucleotide sequence ID" value="NZ_FNVA01000001.1"/>
</dbReference>
<dbReference type="EMBL" id="FNVA01000001">
    <property type="protein sequence ID" value="SEF79708.1"/>
    <property type="molecule type" value="Genomic_DNA"/>
</dbReference>
<dbReference type="GO" id="GO:0016787">
    <property type="term" value="F:hydrolase activity"/>
    <property type="evidence" value="ECO:0007669"/>
    <property type="project" value="UniProtKB-KW"/>
</dbReference>
<accession>A0A1H5UZ72</accession>
<proteinExistence type="inferred from homology"/>
<dbReference type="CDD" id="cd07729">
    <property type="entry name" value="AHL_lactonase_MBL-fold"/>
    <property type="match status" value="1"/>
</dbReference>
<evidence type="ECO:0000256" key="1">
    <source>
        <dbReference type="ARBA" id="ARBA00007749"/>
    </source>
</evidence>
<feature type="signal peptide" evidence="5">
    <location>
        <begin position="1"/>
        <end position="17"/>
    </location>
</feature>